<keyword evidence="1" id="KW-0732">Signal</keyword>
<evidence type="ECO:0000256" key="1">
    <source>
        <dbReference type="SAM" id="SignalP"/>
    </source>
</evidence>
<proteinExistence type="predicted"/>
<name>G5J1D8_CROWT</name>
<evidence type="ECO:0000313" key="3">
    <source>
        <dbReference type="Proteomes" id="UP000003477"/>
    </source>
</evidence>
<dbReference type="PATRIC" id="fig|423471.3.peg.1225"/>
<dbReference type="RefSeq" id="WP_007304377.1">
    <property type="nucleotide sequence ID" value="NZ_AESD01000209.1"/>
</dbReference>
<gene>
    <name evidence="2" type="ORF">CWATWH0003_1324</name>
</gene>
<evidence type="ECO:0000313" key="2">
    <source>
        <dbReference type="EMBL" id="EHJ13996.1"/>
    </source>
</evidence>
<feature type="signal peptide" evidence="1">
    <location>
        <begin position="1"/>
        <end position="21"/>
    </location>
</feature>
<sequence>MSFRLPISLTLLTVLSLPAQAVPTSSQIKYIAQRICQLPEPEISQTEGTTESYQDPQATAIYHQEMGKLLDNGNLLPIDFVNDDFMEPIQNRLIQEIYAQCQRKMTWIDNSDSE</sequence>
<dbReference type="AlphaFoldDB" id="G5J1D8"/>
<protein>
    <submittedName>
        <fullName evidence="2">Uncharacterized protein</fullName>
    </submittedName>
</protein>
<reference evidence="2 3" key="1">
    <citation type="journal article" date="2011" name="Front. Microbiol.">
        <title>Two Strains of Crocosphaera watsonii with Highly Conserved Genomes are Distinguished by Strain-Specific Features.</title>
        <authorList>
            <person name="Bench S.R."/>
            <person name="Ilikchyan I.N."/>
            <person name="Tripp H.J."/>
            <person name="Zehr J.P."/>
        </authorList>
    </citation>
    <scope>NUCLEOTIDE SEQUENCE [LARGE SCALE GENOMIC DNA]</scope>
    <source>
        <strain evidence="2 3">WH 0003</strain>
    </source>
</reference>
<dbReference type="EMBL" id="AESD01000209">
    <property type="protein sequence ID" value="EHJ13996.1"/>
    <property type="molecule type" value="Genomic_DNA"/>
</dbReference>
<dbReference type="Proteomes" id="UP000003477">
    <property type="component" value="Unassembled WGS sequence"/>
</dbReference>
<feature type="chain" id="PRO_5003479156" evidence="1">
    <location>
        <begin position="22"/>
        <end position="114"/>
    </location>
</feature>
<accession>G5J1D8</accession>
<dbReference type="GeneID" id="88765136"/>
<comment type="caution">
    <text evidence="2">The sequence shown here is derived from an EMBL/GenBank/DDBJ whole genome shotgun (WGS) entry which is preliminary data.</text>
</comment>
<organism evidence="2 3">
    <name type="scientific">Crocosphaera watsonii WH 0003</name>
    <dbReference type="NCBI Taxonomy" id="423471"/>
    <lineage>
        <taxon>Bacteria</taxon>
        <taxon>Bacillati</taxon>
        <taxon>Cyanobacteriota</taxon>
        <taxon>Cyanophyceae</taxon>
        <taxon>Oscillatoriophycideae</taxon>
        <taxon>Chroococcales</taxon>
        <taxon>Aphanothecaceae</taxon>
        <taxon>Crocosphaera</taxon>
    </lineage>
</organism>